<feature type="domain" description="PpiC" evidence="8">
    <location>
        <begin position="171"/>
        <end position="263"/>
    </location>
</feature>
<dbReference type="GO" id="GO:0003755">
    <property type="term" value="F:peptidyl-prolyl cis-trans isomerase activity"/>
    <property type="evidence" value="ECO:0007669"/>
    <property type="project" value="UniProtKB-KW"/>
</dbReference>
<dbReference type="InterPro" id="IPR000297">
    <property type="entry name" value="PPIase_PpiC"/>
</dbReference>
<dbReference type="Gene3D" id="3.10.50.40">
    <property type="match status" value="1"/>
</dbReference>
<evidence type="ECO:0000256" key="6">
    <source>
        <dbReference type="PROSITE-ProRule" id="PRU00278"/>
    </source>
</evidence>
<name>A0AAD0KHX3_9BACL</name>
<dbReference type="InterPro" id="IPR027304">
    <property type="entry name" value="Trigger_fact/SurA_dom_sf"/>
</dbReference>
<dbReference type="RefSeq" id="WP_081389179.1">
    <property type="nucleotide sequence ID" value="NZ_CP021965.1"/>
</dbReference>
<keyword evidence="4 6" id="KW-0697">Rotamase</keyword>
<dbReference type="InterPro" id="IPR046357">
    <property type="entry name" value="PPIase_dom_sf"/>
</dbReference>
<dbReference type="Gene3D" id="1.10.4030.10">
    <property type="entry name" value="Porin chaperone SurA, peptide-binding domain"/>
    <property type="match status" value="1"/>
</dbReference>
<evidence type="ECO:0000313" key="9">
    <source>
        <dbReference type="EMBL" id="AWV31217.1"/>
    </source>
</evidence>
<keyword evidence="3" id="KW-0732">Signal</keyword>
<evidence type="ECO:0000256" key="1">
    <source>
        <dbReference type="ARBA" id="ARBA00000971"/>
    </source>
</evidence>
<evidence type="ECO:0000313" key="10">
    <source>
        <dbReference type="Proteomes" id="UP000249163"/>
    </source>
</evidence>
<dbReference type="PANTHER" id="PTHR47245:SF1">
    <property type="entry name" value="FOLDASE PROTEIN PRSA"/>
    <property type="match status" value="1"/>
</dbReference>
<keyword evidence="7" id="KW-0812">Transmembrane</keyword>
<reference evidence="9 10" key="1">
    <citation type="submission" date="2017-06" db="EMBL/GenBank/DDBJ databases">
        <title>Complete genome sequence of Paenibacillus odorifer CBA7130.</title>
        <authorList>
            <person name="Nam Y.-D."/>
            <person name="Kang J."/>
            <person name="Chung W.-H."/>
        </authorList>
    </citation>
    <scope>NUCLEOTIDE SEQUENCE [LARGE SCALE GENOMIC DNA]</scope>
    <source>
        <strain evidence="9 10">CBA7130</strain>
    </source>
</reference>
<dbReference type="InterPro" id="IPR050245">
    <property type="entry name" value="PrsA_foldase"/>
</dbReference>
<gene>
    <name evidence="9" type="ORF">CD191_00370</name>
</gene>
<dbReference type="Pfam" id="PF00639">
    <property type="entry name" value="Rotamase"/>
    <property type="match status" value="1"/>
</dbReference>
<dbReference type="Proteomes" id="UP000249163">
    <property type="component" value="Chromosome"/>
</dbReference>
<evidence type="ECO:0000256" key="4">
    <source>
        <dbReference type="ARBA" id="ARBA00023110"/>
    </source>
</evidence>
<dbReference type="PANTHER" id="PTHR47245">
    <property type="entry name" value="PEPTIDYLPROLYL ISOMERASE"/>
    <property type="match status" value="1"/>
</dbReference>
<comment type="catalytic activity">
    <reaction evidence="1">
        <text>[protein]-peptidylproline (omega=180) = [protein]-peptidylproline (omega=0)</text>
        <dbReference type="Rhea" id="RHEA:16237"/>
        <dbReference type="Rhea" id="RHEA-COMP:10747"/>
        <dbReference type="Rhea" id="RHEA-COMP:10748"/>
        <dbReference type="ChEBI" id="CHEBI:83833"/>
        <dbReference type="ChEBI" id="CHEBI:83834"/>
        <dbReference type="EC" id="5.2.1.8"/>
    </reaction>
</comment>
<evidence type="ECO:0000256" key="5">
    <source>
        <dbReference type="ARBA" id="ARBA00023235"/>
    </source>
</evidence>
<feature type="transmembrane region" description="Helical" evidence="7">
    <location>
        <begin position="12"/>
        <end position="31"/>
    </location>
</feature>
<dbReference type="AlphaFoldDB" id="A0AAD0KHX3"/>
<proteinExistence type="predicted"/>
<organism evidence="9 10">
    <name type="scientific">Paenibacillus odorifer</name>
    <dbReference type="NCBI Taxonomy" id="189426"/>
    <lineage>
        <taxon>Bacteria</taxon>
        <taxon>Bacillati</taxon>
        <taxon>Bacillota</taxon>
        <taxon>Bacilli</taxon>
        <taxon>Bacillales</taxon>
        <taxon>Paenibacillaceae</taxon>
        <taxon>Paenibacillus</taxon>
    </lineage>
</organism>
<dbReference type="SUPFAM" id="SSF109998">
    <property type="entry name" value="Triger factor/SurA peptide-binding domain-like"/>
    <property type="match status" value="1"/>
</dbReference>
<sequence length="314" mass="35029">MMTRQERALRNTVIILAVATLMLGGLLFWSLRAMALLKGDTTDNESPDVATAGGQPITDQQWMDELKKKHGEEVLISMLNHIVVNMEAKALGITVTDDEVKQELARTIVGYESEAQYYAQMQSQLGLSRQEVFAETAYRLSLQAIATEGITISDADIDAYLDQNAERFIPKKEMQLSMIKVSSYEEGQQVMDRLEQGENFADLAREVSIDDESRQHGGSLGKVEEDNPFWPEGMLKTAAGLDVGDIAGPIETGEDFAIIRLESIHSPEMPDQKEIRALVRQELALEQAPPLQQVESDLRNKYEVSINIDNSLQD</sequence>
<protein>
    <recommendedName>
        <fullName evidence="2">peptidylprolyl isomerase</fullName>
        <ecNumber evidence="2">5.2.1.8</ecNumber>
    </recommendedName>
</protein>
<keyword evidence="5 6" id="KW-0413">Isomerase</keyword>
<evidence type="ECO:0000256" key="3">
    <source>
        <dbReference type="ARBA" id="ARBA00022729"/>
    </source>
</evidence>
<evidence type="ECO:0000256" key="7">
    <source>
        <dbReference type="SAM" id="Phobius"/>
    </source>
</evidence>
<accession>A0AAD0KHX3</accession>
<keyword evidence="7" id="KW-0472">Membrane</keyword>
<evidence type="ECO:0000259" key="8">
    <source>
        <dbReference type="PROSITE" id="PS50198"/>
    </source>
</evidence>
<keyword evidence="7" id="KW-1133">Transmembrane helix</keyword>
<dbReference type="PROSITE" id="PS01096">
    <property type="entry name" value="PPIC_PPIASE_1"/>
    <property type="match status" value="1"/>
</dbReference>
<dbReference type="EMBL" id="CP021965">
    <property type="protein sequence ID" value="AWV31217.1"/>
    <property type="molecule type" value="Genomic_DNA"/>
</dbReference>
<dbReference type="SUPFAM" id="SSF54534">
    <property type="entry name" value="FKBP-like"/>
    <property type="match status" value="1"/>
</dbReference>
<dbReference type="InterPro" id="IPR023058">
    <property type="entry name" value="PPIase_PpiC_CS"/>
</dbReference>
<evidence type="ECO:0000256" key="2">
    <source>
        <dbReference type="ARBA" id="ARBA00013194"/>
    </source>
</evidence>
<dbReference type="EC" id="5.2.1.8" evidence="2"/>
<dbReference type="PROSITE" id="PS50198">
    <property type="entry name" value="PPIC_PPIASE_2"/>
    <property type="match status" value="1"/>
</dbReference>